<organism evidence="2 3">
    <name type="scientific">Sphingomonas abaci</name>
    <dbReference type="NCBI Taxonomy" id="237611"/>
    <lineage>
        <taxon>Bacteria</taxon>
        <taxon>Pseudomonadati</taxon>
        <taxon>Pseudomonadota</taxon>
        <taxon>Alphaproteobacteria</taxon>
        <taxon>Sphingomonadales</taxon>
        <taxon>Sphingomonadaceae</taxon>
        <taxon>Sphingomonas</taxon>
    </lineage>
</organism>
<name>A0A7W7AM81_9SPHN</name>
<dbReference type="Proteomes" id="UP000574769">
    <property type="component" value="Unassembled WGS sequence"/>
</dbReference>
<gene>
    <name evidence="2" type="ORF">GGQ96_003822</name>
</gene>
<accession>A0A7W7AM81</accession>
<sequence>MTVWIEEGTTNASEEAQARGEIFYSLAEARMLIEAWRRHYNTIRPHSSLGYRPPAPEAATPPT</sequence>
<reference evidence="2 3" key="1">
    <citation type="submission" date="2020-08" db="EMBL/GenBank/DDBJ databases">
        <title>Genomic Encyclopedia of Type Strains, Phase IV (KMG-IV): sequencing the most valuable type-strain genomes for metagenomic binning, comparative biology and taxonomic classification.</title>
        <authorList>
            <person name="Goeker M."/>
        </authorList>
    </citation>
    <scope>NUCLEOTIDE SEQUENCE [LARGE SCALE GENOMIC DNA]</scope>
    <source>
        <strain evidence="2 3">DSM 15867</strain>
    </source>
</reference>
<dbReference type="InterPro" id="IPR012337">
    <property type="entry name" value="RNaseH-like_sf"/>
</dbReference>
<evidence type="ECO:0000313" key="3">
    <source>
        <dbReference type="Proteomes" id="UP000574769"/>
    </source>
</evidence>
<proteinExistence type="predicted"/>
<dbReference type="SUPFAM" id="SSF53098">
    <property type="entry name" value="Ribonuclease H-like"/>
    <property type="match status" value="1"/>
</dbReference>
<dbReference type="EMBL" id="JACHNY010000012">
    <property type="protein sequence ID" value="MBB4619663.1"/>
    <property type="molecule type" value="Genomic_DNA"/>
</dbReference>
<protein>
    <submittedName>
        <fullName evidence="2">Transposase InsO family protein</fullName>
    </submittedName>
</protein>
<dbReference type="AlphaFoldDB" id="A0A7W7AM81"/>
<feature type="domain" description="Integrase catalytic" evidence="1">
    <location>
        <begin position="20"/>
        <end position="54"/>
    </location>
</feature>
<evidence type="ECO:0000259" key="1">
    <source>
        <dbReference type="Pfam" id="PF13683"/>
    </source>
</evidence>
<dbReference type="Pfam" id="PF13683">
    <property type="entry name" value="rve_3"/>
    <property type="match status" value="1"/>
</dbReference>
<keyword evidence="3" id="KW-1185">Reference proteome</keyword>
<comment type="caution">
    <text evidence="2">The sequence shown here is derived from an EMBL/GenBank/DDBJ whole genome shotgun (WGS) entry which is preliminary data.</text>
</comment>
<dbReference type="GO" id="GO:0015074">
    <property type="term" value="P:DNA integration"/>
    <property type="evidence" value="ECO:0007669"/>
    <property type="project" value="InterPro"/>
</dbReference>
<evidence type="ECO:0000313" key="2">
    <source>
        <dbReference type="EMBL" id="MBB4619663.1"/>
    </source>
</evidence>
<dbReference type="InterPro" id="IPR001584">
    <property type="entry name" value="Integrase_cat-core"/>
</dbReference>